<comment type="caution">
    <text evidence="1">The sequence shown here is derived from an EMBL/GenBank/DDBJ whole genome shotgun (WGS) entry which is preliminary data.</text>
</comment>
<dbReference type="Proteomes" id="UP000499080">
    <property type="component" value="Unassembled WGS sequence"/>
</dbReference>
<dbReference type="EMBL" id="BGPR01000020">
    <property type="protein sequence ID" value="GBL79899.1"/>
    <property type="molecule type" value="Genomic_DNA"/>
</dbReference>
<name>A0A4Y2AKY0_ARAVE</name>
<evidence type="ECO:0000313" key="1">
    <source>
        <dbReference type="EMBL" id="GBL79899.1"/>
    </source>
</evidence>
<sequence>MRSYRINNQVLGSLCATVMVLRLVNGPLPIKERATLVGDQQMVINATDNATDQRNCVSELQYIVKDHQQQDHDDQIVRVSTSWPWYRGFETRFHRRSVACRSNWTPNASAEGQTPSHRWGAKA</sequence>
<reference evidence="1 2" key="1">
    <citation type="journal article" date="2019" name="Sci. Rep.">
        <title>Orb-weaving spider Araneus ventricosus genome elucidates the spidroin gene catalogue.</title>
        <authorList>
            <person name="Kono N."/>
            <person name="Nakamura H."/>
            <person name="Ohtoshi R."/>
            <person name="Moran D.A.P."/>
            <person name="Shinohara A."/>
            <person name="Yoshida Y."/>
            <person name="Fujiwara M."/>
            <person name="Mori M."/>
            <person name="Tomita M."/>
            <person name="Arakawa K."/>
        </authorList>
    </citation>
    <scope>NUCLEOTIDE SEQUENCE [LARGE SCALE GENOMIC DNA]</scope>
</reference>
<evidence type="ECO:0000313" key="2">
    <source>
        <dbReference type="Proteomes" id="UP000499080"/>
    </source>
</evidence>
<accession>A0A4Y2AKY0</accession>
<keyword evidence="2" id="KW-1185">Reference proteome</keyword>
<gene>
    <name evidence="1" type="ORF">AVEN_28951_1</name>
</gene>
<proteinExistence type="predicted"/>
<organism evidence="1 2">
    <name type="scientific">Araneus ventricosus</name>
    <name type="common">Orbweaver spider</name>
    <name type="synonym">Epeira ventricosa</name>
    <dbReference type="NCBI Taxonomy" id="182803"/>
    <lineage>
        <taxon>Eukaryota</taxon>
        <taxon>Metazoa</taxon>
        <taxon>Ecdysozoa</taxon>
        <taxon>Arthropoda</taxon>
        <taxon>Chelicerata</taxon>
        <taxon>Arachnida</taxon>
        <taxon>Araneae</taxon>
        <taxon>Araneomorphae</taxon>
        <taxon>Entelegynae</taxon>
        <taxon>Araneoidea</taxon>
        <taxon>Araneidae</taxon>
        <taxon>Araneus</taxon>
    </lineage>
</organism>
<dbReference type="AlphaFoldDB" id="A0A4Y2AKY0"/>
<protein>
    <submittedName>
        <fullName evidence="1">Uncharacterized protein</fullName>
    </submittedName>
</protein>